<dbReference type="InterPro" id="IPR011333">
    <property type="entry name" value="SKP1/BTB/POZ_sf"/>
</dbReference>
<dbReference type="Gene3D" id="3.30.710.10">
    <property type="entry name" value="Potassium Channel Kv1.1, Chain A"/>
    <property type="match status" value="1"/>
</dbReference>
<dbReference type="CDD" id="cd18186">
    <property type="entry name" value="BTB_POZ_ZBTB_KLHL-like"/>
    <property type="match status" value="1"/>
</dbReference>
<evidence type="ECO:0000313" key="3">
    <source>
        <dbReference type="Proteomes" id="UP000297452"/>
    </source>
</evidence>
<dbReference type="STRING" id="278944.A0A4Z1IJI1"/>
<comment type="caution">
    <text evidence="2">The sequence shown here is derived from an EMBL/GenBank/DDBJ whole genome shotgun (WGS) entry which is preliminary data.</text>
</comment>
<dbReference type="SMART" id="SM00225">
    <property type="entry name" value="BTB"/>
    <property type="match status" value="1"/>
</dbReference>
<accession>A0A4Z1IJI1</accession>
<dbReference type="InterPro" id="IPR000210">
    <property type="entry name" value="BTB/POZ_dom"/>
</dbReference>
<organism evidence="2 3">
    <name type="scientific">Botryotinia narcissicola</name>
    <dbReference type="NCBI Taxonomy" id="278944"/>
    <lineage>
        <taxon>Eukaryota</taxon>
        <taxon>Fungi</taxon>
        <taxon>Dikarya</taxon>
        <taxon>Ascomycota</taxon>
        <taxon>Pezizomycotina</taxon>
        <taxon>Leotiomycetes</taxon>
        <taxon>Helotiales</taxon>
        <taxon>Sclerotiniaceae</taxon>
        <taxon>Botryotinia</taxon>
    </lineage>
</organism>
<dbReference type="Proteomes" id="UP000297452">
    <property type="component" value="Unassembled WGS sequence"/>
</dbReference>
<dbReference type="OrthoDB" id="6359816at2759"/>
<feature type="domain" description="BTB" evidence="1">
    <location>
        <begin position="28"/>
        <end position="95"/>
    </location>
</feature>
<evidence type="ECO:0000313" key="2">
    <source>
        <dbReference type="EMBL" id="TGO60644.1"/>
    </source>
</evidence>
<gene>
    <name evidence="2" type="ORF">BOTNAR_0142g00150</name>
</gene>
<dbReference type="PANTHER" id="PTHR47843:SF2">
    <property type="entry name" value="BTB DOMAIN-CONTAINING PROTEIN"/>
    <property type="match status" value="1"/>
</dbReference>
<name>A0A4Z1IJI1_9HELO</name>
<evidence type="ECO:0000259" key="1">
    <source>
        <dbReference type="PROSITE" id="PS50097"/>
    </source>
</evidence>
<dbReference type="PANTHER" id="PTHR47843">
    <property type="entry name" value="BTB DOMAIN-CONTAINING PROTEIN-RELATED"/>
    <property type="match status" value="1"/>
</dbReference>
<dbReference type="AlphaFoldDB" id="A0A4Z1IJI1"/>
<dbReference type="EMBL" id="PQXJ01000142">
    <property type="protein sequence ID" value="TGO60644.1"/>
    <property type="molecule type" value="Genomic_DNA"/>
</dbReference>
<keyword evidence="3" id="KW-1185">Reference proteome</keyword>
<dbReference type="SUPFAM" id="SSF54695">
    <property type="entry name" value="POZ domain"/>
    <property type="match status" value="1"/>
</dbReference>
<proteinExistence type="predicted"/>
<reference evidence="2 3" key="1">
    <citation type="submission" date="2017-12" db="EMBL/GenBank/DDBJ databases">
        <title>Comparative genomics of Botrytis spp.</title>
        <authorList>
            <person name="Valero-Jimenez C.A."/>
            <person name="Tapia P."/>
            <person name="Veloso J."/>
            <person name="Silva-Moreno E."/>
            <person name="Staats M."/>
            <person name="Valdes J.H."/>
            <person name="Van Kan J.A.L."/>
        </authorList>
    </citation>
    <scope>NUCLEOTIDE SEQUENCE [LARGE SCALE GENOMIC DNA]</scope>
    <source>
        <strain evidence="2 3">MUCL2120</strain>
    </source>
</reference>
<dbReference type="Pfam" id="PF00651">
    <property type="entry name" value="BTB"/>
    <property type="match status" value="1"/>
</dbReference>
<protein>
    <recommendedName>
        <fullName evidence="1">BTB domain-containing protein</fullName>
    </recommendedName>
</protein>
<dbReference type="PROSITE" id="PS50097">
    <property type="entry name" value="BTB"/>
    <property type="match status" value="1"/>
</dbReference>
<sequence>MNKDEIDPSKKKLVTRTTFLKKAGSQMVDIRVGEEMKLFRVHKSLLCTRVPYFNKMFNSGFSESKTNSAVLREDGHEAFDVLVDWVYTSILPRDAGFWGLVEVYVLADKICLPELMDQVMDTIQAECPLHPTDASNIYNRLPKGSKLRLFALDIITFEFTNLMQLNNNQTCGRERKERGVCVRLSDQNPMLYEPSDGYSQSKEEP</sequence>